<keyword evidence="2 5" id="KW-0853">WD repeat</keyword>
<evidence type="ECO:0000256" key="1">
    <source>
        <dbReference type="ARBA" id="ARBA00004123"/>
    </source>
</evidence>
<name>A0ABD3XKP4_SINWO</name>
<feature type="compositionally biased region" description="Basic residues" evidence="7">
    <location>
        <begin position="503"/>
        <end position="514"/>
    </location>
</feature>
<dbReference type="InterPro" id="IPR037850">
    <property type="entry name" value="RBBP5/Swd1"/>
</dbReference>
<evidence type="ECO:0000313" key="9">
    <source>
        <dbReference type="Proteomes" id="UP001634394"/>
    </source>
</evidence>
<feature type="compositionally biased region" description="Polar residues" evidence="7">
    <location>
        <begin position="439"/>
        <end position="452"/>
    </location>
</feature>
<organism evidence="8 9">
    <name type="scientific">Sinanodonta woodiana</name>
    <name type="common">Chinese pond mussel</name>
    <name type="synonym">Anodonta woodiana</name>
    <dbReference type="NCBI Taxonomy" id="1069815"/>
    <lineage>
        <taxon>Eukaryota</taxon>
        <taxon>Metazoa</taxon>
        <taxon>Spiralia</taxon>
        <taxon>Lophotrochozoa</taxon>
        <taxon>Mollusca</taxon>
        <taxon>Bivalvia</taxon>
        <taxon>Autobranchia</taxon>
        <taxon>Heteroconchia</taxon>
        <taxon>Palaeoheterodonta</taxon>
        <taxon>Unionida</taxon>
        <taxon>Unionoidea</taxon>
        <taxon>Unionidae</taxon>
        <taxon>Unioninae</taxon>
        <taxon>Sinanodonta</taxon>
    </lineage>
</organism>
<dbReference type="PROSITE" id="PS00678">
    <property type="entry name" value="WD_REPEATS_1"/>
    <property type="match status" value="1"/>
</dbReference>
<accession>A0ABD3XKP4</accession>
<dbReference type="SUPFAM" id="SSF117289">
    <property type="entry name" value="Nucleoporin domain"/>
    <property type="match status" value="1"/>
</dbReference>
<keyword evidence="4" id="KW-0539">Nucleus</keyword>
<dbReference type="SMART" id="SM00320">
    <property type="entry name" value="WD40"/>
    <property type="match status" value="7"/>
</dbReference>
<dbReference type="GO" id="GO:0005634">
    <property type="term" value="C:nucleus"/>
    <property type="evidence" value="ECO:0007669"/>
    <property type="project" value="UniProtKB-SubCell"/>
</dbReference>
<evidence type="ECO:0000256" key="4">
    <source>
        <dbReference type="ARBA" id="ARBA00023242"/>
    </source>
</evidence>
<evidence type="ECO:0000256" key="3">
    <source>
        <dbReference type="ARBA" id="ARBA00022737"/>
    </source>
</evidence>
<feature type="compositionally biased region" description="Acidic residues" evidence="7">
    <location>
        <begin position="358"/>
        <end position="375"/>
    </location>
</feature>
<dbReference type="PANTHER" id="PTHR44040">
    <property type="entry name" value="RETINOBLASTOMA-BINDING PROTEIN 5"/>
    <property type="match status" value="1"/>
</dbReference>
<dbReference type="InterPro" id="IPR001680">
    <property type="entry name" value="WD40_rpt"/>
</dbReference>
<dbReference type="Proteomes" id="UP001634394">
    <property type="component" value="Unassembled WGS sequence"/>
</dbReference>
<comment type="subcellular location">
    <subcellularLocation>
        <location evidence="1">Nucleus</location>
    </subcellularLocation>
</comment>
<feature type="region of interest" description="Disordered" evidence="7">
    <location>
        <begin position="652"/>
        <end position="680"/>
    </location>
</feature>
<evidence type="ECO:0000256" key="5">
    <source>
        <dbReference type="PROSITE-ProRule" id="PRU00221"/>
    </source>
</evidence>
<comment type="caution">
    <text evidence="8">The sequence shown here is derived from an EMBL/GenBank/DDBJ whole genome shotgun (WGS) entry which is preliminary data.</text>
</comment>
<dbReference type="AlphaFoldDB" id="A0ABD3XKP4"/>
<reference evidence="8 9" key="1">
    <citation type="submission" date="2024-11" db="EMBL/GenBank/DDBJ databases">
        <title>Chromosome-level genome assembly of the freshwater bivalve Anodonta woodiana.</title>
        <authorList>
            <person name="Chen X."/>
        </authorList>
    </citation>
    <scope>NUCLEOTIDE SEQUENCE [LARGE SCALE GENOMIC DNA]</scope>
    <source>
        <strain evidence="8">MN2024</strain>
        <tissue evidence="8">Gills</tissue>
    </source>
</reference>
<dbReference type="InterPro" id="IPR011042">
    <property type="entry name" value="6-blade_b-propeller_TolB-like"/>
</dbReference>
<keyword evidence="3" id="KW-0677">Repeat</keyword>
<feature type="region of interest" description="Disordered" evidence="7">
    <location>
        <begin position="358"/>
        <end position="395"/>
    </location>
</feature>
<dbReference type="PROSITE" id="PS50082">
    <property type="entry name" value="WD_REPEATS_2"/>
    <property type="match status" value="1"/>
</dbReference>
<dbReference type="InterPro" id="IPR019775">
    <property type="entry name" value="WD40_repeat_CS"/>
</dbReference>
<protein>
    <submittedName>
        <fullName evidence="8">Uncharacterized protein</fullName>
    </submittedName>
</protein>
<dbReference type="InterPro" id="IPR015943">
    <property type="entry name" value="WD40/YVTN_repeat-like_dom_sf"/>
</dbReference>
<dbReference type="PROSITE" id="PS50294">
    <property type="entry name" value="WD_REPEATS_REGION"/>
    <property type="match status" value="1"/>
</dbReference>
<dbReference type="InterPro" id="IPR036322">
    <property type="entry name" value="WD40_repeat_dom_sf"/>
</dbReference>
<evidence type="ECO:0000256" key="6">
    <source>
        <dbReference type="SAM" id="Coils"/>
    </source>
</evidence>
<evidence type="ECO:0000256" key="7">
    <source>
        <dbReference type="SAM" id="MobiDB-lite"/>
    </source>
</evidence>
<feature type="coiled-coil region" evidence="6">
    <location>
        <begin position="528"/>
        <end position="584"/>
    </location>
</feature>
<feature type="compositionally biased region" description="Basic and acidic residues" evidence="7">
    <location>
        <begin position="515"/>
        <end position="524"/>
    </location>
</feature>
<evidence type="ECO:0000256" key="2">
    <source>
        <dbReference type="ARBA" id="ARBA00022574"/>
    </source>
</evidence>
<keyword evidence="6" id="KW-0175">Coiled coil</keyword>
<dbReference type="Gene3D" id="2.130.10.10">
    <property type="entry name" value="YVTN repeat-like/Quinoprotein amine dehydrogenase"/>
    <property type="match status" value="1"/>
</dbReference>
<proteinExistence type="predicted"/>
<dbReference type="Pfam" id="PF00400">
    <property type="entry name" value="WD40"/>
    <property type="match status" value="2"/>
</dbReference>
<sequence length="1046" mass="116837">MKVMVSDVTGTCLLCIESLLGAESFGQNYPEDFDGTLDCVSIAITCAFNRHGTLLAVGCNDGRVVLWDFLTRGIAKIVNAHVHPVCTLSWSRNGHKLLTAATDNTVCVWDILTGELEQSFRFPSPILKVQFHPRDCTKFLVCPMKHAAVTINIESKHTLVPLDEDSDLNIVASYDRKGKYLYTGNAKGRILVFTEDTHKLIASFRVTTGTSNTTAIKSIEFARRGDCFLVNSADRIIRVYKSAEVLLCSKDGEPEPIQKLQDLVNRTLWKKCCFSGDGEYIVAGSAKQHSLYIWEKSVGNLVKILHGTKGELLLDVVWHPVRPIIASISSGVVSIWAQNQVENWSAFAPDFKELDENVEYEERESEFDEEDEDKEKEEAKGPDEEDVEVDITTVDPIQAFVSSDEEKEDEDALMYLPVSPEIDEPEEGWLPSDAGPGTEENQPPVNPTPQHSSGEKRKTQSSGDQAANSPKKRKIKMVDVDLPTAPLDEIHPLLNVRKPQEKTHKKPVKQKQKSGKSEKSRHKELEIRQEISALKNKVQRKLDKAEQNAVKLCREMVHRSEADLKKRMMEIETHQDRIEELQTRSLASAGHIAESDLLQTDCFLKETGLYTRRLLSKLLFTPSDVVQNFAAHISSLGEIRLAYPVLTVTSQSSLNGSHSSTDTTNDLTQNGTQSGIHSNSTSTLEEIIRNSTLSARDLGSEEKVADDLVTSSRKLTSLTSAATLNGSNGEPDSGRKRIYGTSSRKEILVTKKEKPTTKHSMDKVAIHSDVMYSTEPDRGHWIKRTDIIQPTYPPTSMFVSSRPCFNAACFLSDGSLMLLYCNDHTCCLFDSEFKYITEIRLSNRPKVIRVVGKNEVAVTLPEDHIIQLLSTSSPIKPTRTIKTKRVCMDVASINRNEFVISGKTYWSIVSTDNIEKTFNPIPGDISESSNTSVALNQLKTQVYITVGDQQSLYCYGLDGQILFVYTHKELRCPSGVAVANNDTIYVVGRWSHNLHQISPDGDFLQVTKADIPVNPLDICFNTLGNKFLIINGSMKDRHKLYLFETC</sequence>
<evidence type="ECO:0000313" key="8">
    <source>
        <dbReference type="EMBL" id="KAL3885523.1"/>
    </source>
</evidence>
<dbReference type="PANTHER" id="PTHR44040:SF1">
    <property type="entry name" value="RETINOBLASTOMA-BINDING PROTEIN 5"/>
    <property type="match status" value="1"/>
</dbReference>
<feature type="repeat" description="WD" evidence="5">
    <location>
        <begin position="78"/>
        <end position="119"/>
    </location>
</feature>
<feature type="region of interest" description="Disordered" evidence="7">
    <location>
        <begin position="489"/>
        <end position="524"/>
    </location>
</feature>
<dbReference type="Gene3D" id="2.120.10.30">
    <property type="entry name" value="TolB, C-terminal domain"/>
    <property type="match status" value="1"/>
</dbReference>
<feature type="region of interest" description="Disordered" evidence="7">
    <location>
        <begin position="419"/>
        <end position="477"/>
    </location>
</feature>
<keyword evidence="9" id="KW-1185">Reference proteome</keyword>
<gene>
    <name evidence="8" type="ORF">ACJMK2_025575</name>
</gene>
<dbReference type="EMBL" id="JBJQND010000002">
    <property type="protein sequence ID" value="KAL3885523.1"/>
    <property type="molecule type" value="Genomic_DNA"/>
</dbReference>
<dbReference type="SUPFAM" id="SSF50978">
    <property type="entry name" value="WD40 repeat-like"/>
    <property type="match status" value="1"/>
</dbReference>